<dbReference type="Gene3D" id="3.30.420.10">
    <property type="entry name" value="Ribonuclease H-like superfamily/Ribonuclease H"/>
    <property type="match status" value="1"/>
</dbReference>
<dbReference type="InterPro" id="IPR038720">
    <property type="entry name" value="YprB_RNase_H-like_dom"/>
</dbReference>
<evidence type="ECO:0000259" key="1">
    <source>
        <dbReference type="Pfam" id="PF13482"/>
    </source>
</evidence>
<accession>A0A150INZ3</accession>
<evidence type="ECO:0000313" key="3">
    <source>
        <dbReference type="Proteomes" id="UP000075578"/>
    </source>
</evidence>
<feature type="domain" description="YprB ribonuclease H-like" evidence="1">
    <location>
        <begin position="46"/>
        <end position="208"/>
    </location>
</feature>
<protein>
    <recommendedName>
        <fullName evidence="1">YprB ribonuclease H-like domain-containing protein</fullName>
    </recommendedName>
</protein>
<organism evidence="2 3">
    <name type="scientific">Candidatus Methanofastidiosum methylothiophilum</name>
    <dbReference type="NCBI Taxonomy" id="1705564"/>
    <lineage>
        <taxon>Archaea</taxon>
        <taxon>Methanobacteriati</taxon>
        <taxon>Methanobacteriota</taxon>
        <taxon>Stenosarchaea group</taxon>
        <taxon>Candidatus Methanofastidiosia</taxon>
        <taxon>Candidatus Methanofastidiosales</taxon>
        <taxon>Candidatus Methanofastidiosaceae</taxon>
        <taxon>Candidatus Methanofastidiosum</taxon>
    </lineage>
</organism>
<proteinExistence type="predicted"/>
<dbReference type="InterPro" id="IPR036397">
    <property type="entry name" value="RNaseH_sf"/>
</dbReference>
<dbReference type="SUPFAM" id="SSF53098">
    <property type="entry name" value="Ribonuclease H-like"/>
    <property type="match status" value="1"/>
</dbReference>
<dbReference type="EMBL" id="LNGD01000197">
    <property type="protein sequence ID" value="KYC46545.1"/>
    <property type="molecule type" value="Genomic_DNA"/>
</dbReference>
<gene>
    <name evidence="2" type="ORF">AMQ74_01794</name>
</gene>
<name>A0A150INZ3_9EURY</name>
<evidence type="ECO:0000313" key="2">
    <source>
        <dbReference type="EMBL" id="KYC46545.1"/>
    </source>
</evidence>
<dbReference type="Proteomes" id="UP000075578">
    <property type="component" value="Unassembled WGS sequence"/>
</dbReference>
<comment type="caution">
    <text evidence="2">The sequence shown here is derived from an EMBL/GenBank/DDBJ whole genome shotgun (WGS) entry which is preliminary data.</text>
</comment>
<dbReference type="AlphaFoldDB" id="A0A150INZ3"/>
<dbReference type="Pfam" id="PF13482">
    <property type="entry name" value="RNase_H_2"/>
    <property type="match status" value="1"/>
</dbReference>
<sequence length="220" mass="26077">MVAPVHRLKKDEIIWLANHKCRHGHTFLEHYNCFLTENPDKMKIGYLDIESSSLVADFGFCITWYILDNTGKFYGRTVTRKELKNDYPDSNLVKEFVDTLDQFDLIYTYNGVRFDWPFMRTRCVMQNINFPVYGSLKQKDIYYTIKSKFRIHRKSLEVACEMILGHSNKTHWMGKYWIGAVQGKQEALDYIDDHCRKDVTDLKELTETVLEYAYPVNRSI</sequence>
<reference evidence="2 3" key="1">
    <citation type="journal article" date="2016" name="ISME J.">
        <title>Chasing the elusive Euryarchaeota class WSA2: genomes reveal a uniquely fastidious methyl-reducing methanogen.</title>
        <authorList>
            <person name="Nobu M.K."/>
            <person name="Narihiro T."/>
            <person name="Kuroda K."/>
            <person name="Mei R."/>
            <person name="Liu W.T."/>
        </authorList>
    </citation>
    <scope>NUCLEOTIDE SEQUENCE [LARGE SCALE GENOMIC DNA]</scope>
    <source>
        <strain evidence="2">U1lsi0528_Bin089</strain>
    </source>
</reference>
<dbReference type="InterPro" id="IPR012337">
    <property type="entry name" value="RNaseH-like_sf"/>
</dbReference>
<dbReference type="GO" id="GO:0003676">
    <property type="term" value="F:nucleic acid binding"/>
    <property type="evidence" value="ECO:0007669"/>
    <property type="project" value="InterPro"/>
</dbReference>